<keyword evidence="3" id="KW-0653">Protein transport</keyword>
<dbReference type="GO" id="GO:0006887">
    <property type="term" value="P:exocytosis"/>
    <property type="evidence" value="ECO:0007669"/>
    <property type="project" value="UniProtKB-KW"/>
</dbReference>
<dbReference type="Pfam" id="PF03081">
    <property type="entry name" value="Exo70_C"/>
    <property type="match status" value="1"/>
</dbReference>
<evidence type="ECO:0000313" key="6">
    <source>
        <dbReference type="EMBL" id="TYI73129.1"/>
    </source>
</evidence>
<protein>
    <recommendedName>
        <fullName evidence="3">Exocyst subunit Exo70 family protein</fullName>
    </recommendedName>
</protein>
<dbReference type="InterPro" id="IPR046364">
    <property type="entry name" value="Exo70_C"/>
</dbReference>
<gene>
    <name evidence="6" type="ORF">E1A91_D07G109800v1</name>
</gene>
<feature type="region of interest" description="Disordered" evidence="4">
    <location>
        <begin position="134"/>
        <end position="168"/>
    </location>
</feature>
<evidence type="ECO:0000259" key="5">
    <source>
        <dbReference type="Pfam" id="PF03081"/>
    </source>
</evidence>
<dbReference type="PANTHER" id="PTHR12542:SF17">
    <property type="entry name" value="EXOCYST SUBUNIT EXO70 FAMILY PROTEIN"/>
    <property type="match status" value="1"/>
</dbReference>
<dbReference type="InterPro" id="IPR016159">
    <property type="entry name" value="Cullin_repeat-like_dom_sf"/>
</dbReference>
<feature type="compositionally biased region" description="Acidic residues" evidence="4">
    <location>
        <begin position="155"/>
        <end position="167"/>
    </location>
</feature>
<dbReference type="SUPFAM" id="SSF74788">
    <property type="entry name" value="Cullin repeat-like"/>
    <property type="match status" value="1"/>
</dbReference>
<dbReference type="FunFam" id="1.20.1280.170:FF:000003">
    <property type="entry name" value="Exocyst subunit Exo70 family protein"/>
    <property type="match status" value="1"/>
</dbReference>
<dbReference type="GO" id="GO:0015031">
    <property type="term" value="P:protein transport"/>
    <property type="evidence" value="ECO:0007669"/>
    <property type="project" value="UniProtKB-KW"/>
</dbReference>
<dbReference type="Pfam" id="PF20669">
    <property type="entry name" value="Exo70_N"/>
    <property type="match status" value="1"/>
</dbReference>
<keyword evidence="3" id="KW-0268">Exocytosis</keyword>
<name>A0A5D2U6Q8_GOSMU</name>
<dbReference type="PANTHER" id="PTHR12542">
    <property type="entry name" value="EXOCYST COMPLEX PROTEIN EXO70"/>
    <property type="match status" value="1"/>
</dbReference>
<evidence type="ECO:0000256" key="3">
    <source>
        <dbReference type="RuleBase" id="RU365026"/>
    </source>
</evidence>
<dbReference type="EMBL" id="CM017655">
    <property type="protein sequence ID" value="TYI73129.1"/>
    <property type="molecule type" value="Genomic_DNA"/>
</dbReference>
<dbReference type="Gene3D" id="1.20.1280.170">
    <property type="entry name" value="Exocyst complex component Exo70"/>
    <property type="match status" value="1"/>
</dbReference>
<evidence type="ECO:0000256" key="2">
    <source>
        <dbReference type="ARBA" id="ARBA00022448"/>
    </source>
</evidence>
<feature type="domain" description="Exocyst complex subunit Exo70 C-terminal" evidence="5">
    <location>
        <begin position="239"/>
        <end position="600"/>
    </location>
</feature>
<dbReference type="GO" id="GO:0005546">
    <property type="term" value="F:phosphatidylinositol-4,5-bisphosphate binding"/>
    <property type="evidence" value="ECO:0007669"/>
    <property type="project" value="InterPro"/>
</dbReference>
<dbReference type="Proteomes" id="UP000323597">
    <property type="component" value="Chromosome D07"/>
</dbReference>
<comment type="similarity">
    <text evidence="1 3">Belongs to the EXO70 family.</text>
</comment>
<keyword evidence="7" id="KW-1185">Reference proteome</keyword>
<comment type="function">
    <text evidence="3">Component of the exocyst complex.</text>
</comment>
<feature type="compositionally biased region" description="Low complexity" evidence="4">
    <location>
        <begin position="135"/>
        <end position="154"/>
    </location>
</feature>
<accession>A0A5D2U6Q8</accession>
<keyword evidence="2 3" id="KW-0813">Transport</keyword>
<dbReference type="InterPro" id="IPR004140">
    <property type="entry name" value="Exo70"/>
</dbReference>
<reference evidence="6 7" key="1">
    <citation type="submission" date="2019-07" db="EMBL/GenBank/DDBJ databases">
        <title>WGS assembly of Gossypium mustelinum.</title>
        <authorList>
            <person name="Chen Z.J."/>
            <person name="Sreedasyam A."/>
            <person name="Ando A."/>
            <person name="Song Q."/>
            <person name="De L."/>
            <person name="Hulse-Kemp A."/>
            <person name="Ding M."/>
            <person name="Ye W."/>
            <person name="Kirkbride R."/>
            <person name="Jenkins J."/>
            <person name="Plott C."/>
            <person name="Lovell J."/>
            <person name="Lin Y.-M."/>
            <person name="Vaughn R."/>
            <person name="Liu B."/>
            <person name="Li W."/>
            <person name="Simpson S."/>
            <person name="Scheffler B."/>
            <person name="Saski C."/>
            <person name="Grover C."/>
            <person name="Hu G."/>
            <person name="Conover J."/>
            <person name="Carlson J."/>
            <person name="Shu S."/>
            <person name="Boston L."/>
            <person name="Williams M."/>
            <person name="Peterson D."/>
            <person name="Mcgee K."/>
            <person name="Jones D."/>
            <person name="Wendel J."/>
            <person name="Stelly D."/>
            <person name="Grimwood J."/>
            <person name="Schmutz J."/>
        </authorList>
    </citation>
    <scope>NUCLEOTIDE SEQUENCE [LARGE SCALE GENOMIC DNA]</scope>
    <source>
        <strain evidence="6">1408120.09</strain>
    </source>
</reference>
<proteinExistence type="inferred from homology"/>
<sequence>MRTIFSKSPSPPTHHHTIFPKSPSPPTHHHTFTESLIEENIEAAELSITKWDSLYGDDHVSYCNIASLFSENNRDEAKQYLSSIKSLQKAMRYLASLESTSDKLVRAQTLMQTAMKRLEREFYQILKSNRNYLDPESVSNHSSSRPSVSRSSFSDSEEGGSENDSIPEVERGSSAVIADLRAIAEAMISAGYAKECFKIYRTIRKSIVDEALYNLGVERNLGFQQIQKMKWEILEVKIKHWLNAVKGAVKTVFYGERLLCDQVFAISSSIRESCFTDVSKEGALALFGFPENVAKCKKTPEKMFRILDLYEAVSDLWPEIESIFSFESTSTVRSTAVNSLIRLSDAVRTMLTDFEMAIQKNSSKTTVPGGGIHPLTRYVMNYISFLADYSGVLSDIIADWPLQISSPLPESYFGSPDKEESISSPISVWLAWLILVMLCKLDGKAEMYKDVALSYLFLANNLQYVVNKVRQSNLKLLLGDNWVTKHEQKVRKYAANYERMGWSKVFAALPENPTAEIPVDQVIEHFRNFNSAFEEAYKKQTSWVVTDPKLRDEIKLSLARRIGPIYKEFFDKYGGVQLMKEMWAETLVRYTPDDLGNYCSDLFFGSGSSGSISSSSSQGGGYSR</sequence>
<dbReference type="AlphaFoldDB" id="A0A5D2U6Q8"/>
<evidence type="ECO:0000256" key="4">
    <source>
        <dbReference type="SAM" id="MobiDB-lite"/>
    </source>
</evidence>
<evidence type="ECO:0000256" key="1">
    <source>
        <dbReference type="ARBA" id="ARBA00006756"/>
    </source>
</evidence>
<organism evidence="6 7">
    <name type="scientific">Gossypium mustelinum</name>
    <name type="common">Cotton</name>
    <name type="synonym">Gossypium caicoense</name>
    <dbReference type="NCBI Taxonomy" id="34275"/>
    <lineage>
        <taxon>Eukaryota</taxon>
        <taxon>Viridiplantae</taxon>
        <taxon>Streptophyta</taxon>
        <taxon>Embryophyta</taxon>
        <taxon>Tracheophyta</taxon>
        <taxon>Spermatophyta</taxon>
        <taxon>Magnoliopsida</taxon>
        <taxon>eudicotyledons</taxon>
        <taxon>Gunneridae</taxon>
        <taxon>Pentapetalae</taxon>
        <taxon>rosids</taxon>
        <taxon>malvids</taxon>
        <taxon>Malvales</taxon>
        <taxon>Malvaceae</taxon>
        <taxon>Malvoideae</taxon>
        <taxon>Gossypium</taxon>
    </lineage>
</organism>
<feature type="region of interest" description="Disordered" evidence="4">
    <location>
        <begin position="1"/>
        <end position="30"/>
    </location>
</feature>
<dbReference type="GO" id="GO:0000145">
    <property type="term" value="C:exocyst"/>
    <property type="evidence" value="ECO:0007669"/>
    <property type="project" value="InterPro"/>
</dbReference>
<evidence type="ECO:0000313" key="7">
    <source>
        <dbReference type="Proteomes" id="UP000323597"/>
    </source>
</evidence>